<dbReference type="InterPro" id="IPR006015">
    <property type="entry name" value="Universal_stress_UspA"/>
</dbReference>
<dbReference type="Gene3D" id="3.40.50.620">
    <property type="entry name" value="HUPs"/>
    <property type="match status" value="1"/>
</dbReference>
<dbReference type="Proteomes" id="UP001500635">
    <property type="component" value="Unassembled WGS sequence"/>
</dbReference>
<organism evidence="3 4">
    <name type="scientific">Tsukamurella soli</name>
    <dbReference type="NCBI Taxonomy" id="644556"/>
    <lineage>
        <taxon>Bacteria</taxon>
        <taxon>Bacillati</taxon>
        <taxon>Actinomycetota</taxon>
        <taxon>Actinomycetes</taxon>
        <taxon>Mycobacteriales</taxon>
        <taxon>Tsukamurellaceae</taxon>
        <taxon>Tsukamurella</taxon>
    </lineage>
</organism>
<dbReference type="EMBL" id="BAABFR010000038">
    <property type="protein sequence ID" value="GAA4394574.1"/>
    <property type="molecule type" value="Genomic_DNA"/>
</dbReference>
<reference evidence="4" key="1">
    <citation type="journal article" date="2019" name="Int. J. Syst. Evol. Microbiol.">
        <title>The Global Catalogue of Microorganisms (GCM) 10K type strain sequencing project: providing services to taxonomists for standard genome sequencing and annotation.</title>
        <authorList>
            <consortium name="The Broad Institute Genomics Platform"/>
            <consortium name="The Broad Institute Genome Sequencing Center for Infectious Disease"/>
            <person name="Wu L."/>
            <person name="Ma J."/>
        </authorList>
    </citation>
    <scope>NUCLEOTIDE SEQUENCE [LARGE SCALE GENOMIC DNA]</scope>
    <source>
        <strain evidence="4">JCM 17688</strain>
    </source>
</reference>
<dbReference type="CDD" id="cd00293">
    <property type="entry name" value="USP-like"/>
    <property type="match status" value="1"/>
</dbReference>
<proteinExistence type="inferred from homology"/>
<protein>
    <recommendedName>
        <fullName evidence="2">UspA domain-containing protein</fullName>
    </recommendedName>
</protein>
<comment type="caution">
    <text evidence="3">The sequence shown here is derived from an EMBL/GenBank/DDBJ whole genome shotgun (WGS) entry which is preliminary data.</text>
</comment>
<dbReference type="Pfam" id="PF00582">
    <property type="entry name" value="Usp"/>
    <property type="match status" value="1"/>
</dbReference>
<name>A0ABP8JQE7_9ACTN</name>
<gene>
    <name evidence="3" type="ORF">GCM10023147_26810</name>
</gene>
<dbReference type="SUPFAM" id="SSF52402">
    <property type="entry name" value="Adenine nucleotide alpha hydrolases-like"/>
    <property type="match status" value="1"/>
</dbReference>
<evidence type="ECO:0000313" key="3">
    <source>
        <dbReference type="EMBL" id="GAA4394574.1"/>
    </source>
</evidence>
<evidence type="ECO:0000259" key="2">
    <source>
        <dbReference type="Pfam" id="PF00582"/>
    </source>
</evidence>
<comment type="similarity">
    <text evidence="1">Belongs to the universal stress protein A family.</text>
</comment>
<accession>A0ABP8JQE7</accession>
<evidence type="ECO:0000256" key="1">
    <source>
        <dbReference type="ARBA" id="ARBA00008791"/>
    </source>
</evidence>
<feature type="domain" description="UspA" evidence="2">
    <location>
        <begin position="67"/>
        <end position="128"/>
    </location>
</feature>
<dbReference type="InterPro" id="IPR014729">
    <property type="entry name" value="Rossmann-like_a/b/a_fold"/>
</dbReference>
<sequence>MLHHPNTTIRLNVMTIIAAVTDSPEGALALSEGVAEAKRLGTELVAVNLGLIPLDVSPHGAEVPITVVDRVGRGDRDPVDAVLDQITSHGATRLVIGVKRRSAVGKAVLGSVSQRLLLHAPVPVLAVKLPENH</sequence>
<evidence type="ECO:0000313" key="4">
    <source>
        <dbReference type="Proteomes" id="UP001500635"/>
    </source>
</evidence>
<dbReference type="InterPro" id="IPR006016">
    <property type="entry name" value="UspA"/>
</dbReference>
<dbReference type="PRINTS" id="PR01438">
    <property type="entry name" value="UNVRSLSTRESS"/>
</dbReference>
<keyword evidence="4" id="KW-1185">Reference proteome</keyword>